<sequence>MATTDIATAQEIRRRVEEADTARRERRAAAAQQVGELARQRAIHAGKVEEFDRQLAEVIAGSRDVMDIDELLRFTSIRPAVLTGWLNASKPARAKKKPLTASRPDDPSREPSAASTTTNGQAVPPPQLVTADVT</sequence>
<organism evidence="2 3">
    <name type="scientific">Lentzea albidocapillata subsp. violacea</name>
    <dbReference type="NCBI Taxonomy" id="128104"/>
    <lineage>
        <taxon>Bacteria</taxon>
        <taxon>Bacillati</taxon>
        <taxon>Actinomycetota</taxon>
        <taxon>Actinomycetes</taxon>
        <taxon>Pseudonocardiales</taxon>
        <taxon>Pseudonocardiaceae</taxon>
        <taxon>Lentzea</taxon>
    </lineage>
</organism>
<proteinExistence type="predicted"/>
<evidence type="ECO:0000313" key="3">
    <source>
        <dbReference type="Proteomes" id="UP000199682"/>
    </source>
</evidence>
<reference evidence="3" key="1">
    <citation type="submission" date="2016-10" db="EMBL/GenBank/DDBJ databases">
        <authorList>
            <person name="Varghese N."/>
            <person name="Submissions S."/>
        </authorList>
    </citation>
    <scope>NUCLEOTIDE SEQUENCE [LARGE SCALE GENOMIC DNA]</scope>
    <source>
        <strain evidence="3">DSM 44796</strain>
    </source>
</reference>
<evidence type="ECO:0000313" key="2">
    <source>
        <dbReference type="EMBL" id="SDM26442.1"/>
    </source>
</evidence>
<dbReference type="EMBL" id="FNET01000019">
    <property type="protein sequence ID" value="SDM26442.1"/>
    <property type="molecule type" value="Genomic_DNA"/>
</dbReference>
<gene>
    <name evidence="2" type="ORF">SAMN04488074_1198</name>
</gene>
<feature type="region of interest" description="Disordered" evidence="1">
    <location>
        <begin position="1"/>
        <end position="28"/>
    </location>
</feature>
<dbReference type="RefSeq" id="WP_090011795.1">
    <property type="nucleotide sequence ID" value="NZ_FNET01000019.1"/>
</dbReference>
<feature type="compositionally biased region" description="Basic and acidic residues" evidence="1">
    <location>
        <begin position="11"/>
        <end position="23"/>
    </location>
</feature>
<dbReference type="Proteomes" id="UP000199682">
    <property type="component" value="Unassembled WGS sequence"/>
</dbReference>
<feature type="region of interest" description="Disordered" evidence="1">
    <location>
        <begin position="85"/>
        <end position="134"/>
    </location>
</feature>
<name>A0A1G9RTE4_9PSEU</name>
<evidence type="ECO:0000256" key="1">
    <source>
        <dbReference type="SAM" id="MobiDB-lite"/>
    </source>
</evidence>
<dbReference type="AlphaFoldDB" id="A0A1G9RTE4"/>
<protein>
    <submittedName>
        <fullName evidence="2">Uncharacterized protein</fullName>
    </submittedName>
</protein>
<accession>A0A1G9RTE4</accession>